<name>A0A9W8PRW8_9HYPO</name>
<evidence type="ECO:0000313" key="2">
    <source>
        <dbReference type="EMBL" id="KAJ4015439.1"/>
    </source>
</evidence>
<reference evidence="2" key="1">
    <citation type="submission" date="2022-10" db="EMBL/GenBank/DDBJ databases">
        <title>Fusarium specimens isolated from Avocado Roots.</title>
        <authorList>
            <person name="Stajich J."/>
            <person name="Roper C."/>
            <person name="Heimlech-Rivalta G."/>
        </authorList>
    </citation>
    <scope>NUCLEOTIDE SEQUENCE</scope>
    <source>
        <strain evidence="2">CF00143</strain>
    </source>
</reference>
<accession>A0A9W8PRW8</accession>
<feature type="region of interest" description="Disordered" evidence="1">
    <location>
        <begin position="57"/>
        <end position="107"/>
    </location>
</feature>
<sequence>MTTLQSILRNLTSFGRPALLNKPGCTVQYIQLDSTGYLIVPNILRARLVLRVFPDLALDPDDADDDGDRRADQKRTRFNSLHARGYPNYSDQWWTKGHPNQENKDHH</sequence>
<proteinExistence type="predicted"/>
<evidence type="ECO:0000313" key="3">
    <source>
        <dbReference type="Proteomes" id="UP001152130"/>
    </source>
</evidence>
<dbReference type="Proteomes" id="UP001152130">
    <property type="component" value="Unassembled WGS sequence"/>
</dbReference>
<dbReference type="AlphaFoldDB" id="A0A9W8PRW8"/>
<comment type="caution">
    <text evidence="2">The sequence shown here is derived from an EMBL/GenBank/DDBJ whole genome shotgun (WGS) entry which is preliminary data.</text>
</comment>
<keyword evidence="3" id="KW-1185">Reference proteome</keyword>
<gene>
    <name evidence="2" type="ORF">NW766_005782</name>
</gene>
<organism evidence="2 3">
    <name type="scientific">Fusarium irregulare</name>
    <dbReference type="NCBI Taxonomy" id="2494466"/>
    <lineage>
        <taxon>Eukaryota</taxon>
        <taxon>Fungi</taxon>
        <taxon>Dikarya</taxon>
        <taxon>Ascomycota</taxon>
        <taxon>Pezizomycotina</taxon>
        <taxon>Sordariomycetes</taxon>
        <taxon>Hypocreomycetidae</taxon>
        <taxon>Hypocreales</taxon>
        <taxon>Nectriaceae</taxon>
        <taxon>Fusarium</taxon>
        <taxon>Fusarium incarnatum-equiseti species complex</taxon>
    </lineage>
</organism>
<dbReference type="EMBL" id="JAPDHF010000007">
    <property type="protein sequence ID" value="KAJ4015439.1"/>
    <property type="molecule type" value="Genomic_DNA"/>
</dbReference>
<protein>
    <submittedName>
        <fullName evidence="2">Uncharacterized protein</fullName>
    </submittedName>
</protein>
<evidence type="ECO:0000256" key="1">
    <source>
        <dbReference type="SAM" id="MobiDB-lite"/>
    </source>
</evidence>